<name>A0ABY0QT74_9FLAO</name>
<organism evidence="1 2">
    <name type="scientific">Chryseobacterium taihuense</name>
    <dbReference type="NCBI Taxonomy" id="1141221"/>
    <lineage>
        <taxon>Bacteria</taxon>
        <taxon>Pseudomonadati</taxon>
        <taxon>Bacteroidota</taxon>
        <taxon>Flavobacteriia</taxon>
        <taxon>Flavobacteriales</taxon>
        <taxon>Weeksellaceae</taxon>
        <taxon>Chryseobacterium group</taxon>
        <taxon>Chryseobacterium</taxon>
    </lineage>
</organism>
<dbReference type="RefSeq" id="WP_089743394.1">
    <property type="nucleotide sequence ID" value="NZ_FNHD01000007.1"/>
</dbReference>
<dbReference type="EMBL" id="FNHD01000007">
    <property type="protein sequence ID" value="SDL83119.1"/>
    <property type="molecule type" value="Genomic_DNA"/>
</dbReference>
<sequence>MKNLALFGLIFLPINIFSQEISEEDCEKYTKQIGLKYLQCIYHFDKKDKKKHLYQIYQWSAFGRSMITNIEKRKSDYFLISYEISQPIYNEKTDEWNYPRALCQDRKLEKNEYNALESIISQNKFMEIKKYELDPICSDGSGIIFQALVKGEYRNYSNGNCAGKEEYLNKLYKEIKEVLKF</sequence>
<protein>
    <recommendedName>
        <fullName evidence="3">Lysozyme inhibitor LprI N-terminal domain-containing protein</fullName>
    </recommendedName>
</protein>
<accession>A0ABY0QT74</accession>
<proteinExistence type="predicted"/>
<evidence type="ECO:0000313" key="2">
    <source>
        <dbReference type="Proteomes" id="UP000199242"/>
    </source>
</evidence>
<comment type="caution">
    <text evidence="1">The sequence shown here is derived from an EMBL/GenBank/DDBJ whole genome shotgun (WGS) entry which is preliminary data.</text>
</comment>
<evidence type="ECO:0000313" key="1">
    <source>
        <dbReference type="EMBL" id="SDL83119.1"/>
    </source>
</evidence>
<evidence type="ECO:0008006" key="3">
    <source>
        <dbReference type="Google" id="ProtNLM"/>
    </source>
</evidence>
<keyword evidence="2" id="KW-1185">Reference proteome</keyword>
<gene>
    <name evidence="1" type="ORF">SAMN05216273_10721</name>
</gene>
<dbReference type="Proteomes" id="UP000199242">
    <property type="component" value="Unassembled WGS sequence"/>
</dbReference>
<reference evidence="1 2" key="1">
    <citation type="submission" date="2016-10" db="EMBL/GenBank/DDBJ databases">
        <authorList>
            <person name="Varghese N."/>
            <person name="Submissions S."/>
        </authorList>
    </citation>
    <scope>NUCLEOTIDE SEQUENCE [LARGE SCALE GENOMIC DNA]</scope>
    <source>
        <strain evidence="1 2">CGMCC 1.10941</strain>
    </source>
</reference>